<keyword evidence="2" id="KW-1185">Reference proteome</keyword>
<dbReference type="PANTHER" id="PTHR34415:SF1">
    <property type="entry name" value="INTEGRASE CATALYTIC DOMAIN-CONTAINING PROTEIN"/>
    <property type="match status" value="1"/>
</dbReference>
<protein>
    <submittedName>
        <fullName evidence="1">Uncharacterized protein</fullName>
    </submittedName>
</protein>
<evidence type="ECO:0000313" key="2">
    <source>
        <dbReference type="Proteomes" id="UP001159363"/>
    </source>
</evidence>
<reference evidence="1 2" key="1">
    <citation type="submission" date="2023-02" db="EMBL/GenBank/DDBJ databases">
        <title>LHISI_Scaffold_Assembly.</title>
        <authorList>
            <person name="Stuart O.P."/>
            <person name="Cleave R."/>
            <person name="Magrath M.J.L."/>
            <person name="Mikheyev A.S."/>
        </authorList>
    </citation>
    <scope>NUCLEOTIDE SEQUENCE [LARGE SCALE GENOMIC DNA]</scope>
    <source>
        <strain evidence="1">Daus_M_001</strain>
        <tissue evidence="1">Leg muscle</tissue>
    </source>
</reference>
<accession>A0ABQ9G4P6</accession>
<sequence>MIVAMAELAVHERRSNKFYTTMKETKHICKTNDSVLGLTFDYMHTISLPCIPVQELFYYSQLSVFPSDTHNLKTDEARQINTYINDNVLSCVKELHLYSDACGGQNKNNCMIRFLLSLTSNNRFDIIIHRFPIRVHSYFACDRDFALVKCFC</sequence>
<dbReference type="PANTHER" id="PTHR34415">
    <property type="entry name" value="INTEGRASE CATALYTIC DOMAIN-CONTAINING PROTEIN"/>
    <property type="match status" value="1"/>
</dbReference>
<gene>
    <name evidence="1" type="ORF">PR048_031242</name>
</gene>
<organism evidence="1 2">
    <name type="scientific">Dryococelus australis</name>
    <dbReference type="NCBI Taxonomy" id="614101"/>
    <lineage>
        <taxon>Eukaryota</taxon>
        <taxon>Metazoa</taxon>
        <taxon>Ecdysozoa</taxon>
        <taxon>Arthropoda</taxon>
        <taxon>Hexapoda</taxon>
        <taxon>Insecta</taxon>
        <taxon>Pterygota</taxon>
        <taxon>Neoptera</taxon>
        <taxon>Polyneoptera</taxon>
        <taxon>Phasmatodea</taxon>
        <taxon>Verophasmatodea</taxon>
        <taxon>Anareolatae</taxon>
        <taxon>Phasmatidae</taxon>
        <taxon>Eurycanthinae</taxon>
        <taxon>Dryococelus</taxon>
    </lineage>
</organism>
<dbReference type="Proteomes" id="UP001159363">
    <property type="component" value="Chromosome 14"/>
</dbReference>
<dbReference type="EMBL" id="JARBHB010000015">
    <property type="protein sequence ID" value="KAJ8867440.1"/>
    <property type="molecule type" value="Genomic_DNA"/>
</dbReference>
<name>A0ABQ9G4P6_9NEOP</name>
<comment type="caution">
    <text evidence="1">The sequence shown here is derived from an EMBL/GenBank/DDBJ whole genome shotgun (WGS) entry which is preliminary data.</text>
</comment>
<evidence type="ECO:0000313" key="1">
    <source>
        <dbReference type="EMBL" id="KAJ8867440.1"/>
    </source>
</evidence>
<proteinExistence type="predicted"/>